<proteinExistence type="predicted"/>
<organism evidence="2 3">
    <name type="scientific">Mycobacteroides immunogenum</name>
    <dbReference type="NCBI Taxonomy" id="83262"/>
    <lineage>
        <taxon>Bacteria</taxon>
        <taxon>Bacillati</taxon>
        <taxon>Actinomycetota</taxon>
        <taxon>Actinomycetes</taxon>
        <taxon>Mycobacteriales</taxon>
        <taxon>Mycobacteriaceae</taxon>
        <taxon>Mycobacteroides</taxon>
    </lineage>
</organism>
<feature type="region of interest" description="Disordered" evidence="1">
    <location>
        <begin position="1"/>
        <end position="26"/>
    </location>
</feature>
<sequence length="374" mass="41593">MSTTDESLDPTRTYLPYSEEMDATPPGEDEAIDKIVKVLHTNNERAFRKYRHAVRDAHAKSHGILRGELIVYPDLPPHLRQGMFSTAGAYPVICRLSTTSGLLRSDRIRGVRGLGIKVLGVSGPRTLPDDEATTQDFVLVTHREFLFADAKAYLRRGMPTAWLLARLPDTALRLGSNLLGGVAKILPRVGLSLPESVAVFVRPNTHILGDTFYSSAPLRYGEYVAKLSYVPLSKSVRDLEGVLLPDDIADDEFRHLVSEFFQHNSAEYELRAQLCTDAKTMPLEDATVAWPEAECPHRGIAKIVFPVQDSYGTARQVFGDDVLSFNSWRALAAHRPLGSINRLKLKVYEASSNFRHEKNGVSRMEPAGVQDLPD</sequence>
<dbReference type="RefSeq" id="WP_064627694.1">
    <property type="nucleotide sequence ID" value="NZ_LQYE01000001.1"/>
</dbReference>
<dbReference type="InterPro" id="IPR020835">
    <property type="entry name" value="Catalase_sf"/>
</dbReference>
<dbReference type="Proteomes" id="UP000186919">
    <property type="component" value="Unassembled WGS sequence"/>
</dbReference>
<evidence type="ECO:0000256" key="1">
    <source>
        <dbReference type="SAM" id="MobiDB-lite"/>
    </source>
</evidence>
<evidence type="ECO:0000313" key="3">
    <source>
        <dbReference type="Proteomes" id="UP000186919"/>
    </source>
</evidence>
<dbReference type="GO" id="GO:0020037">
    <property type="term" value="F:heme binding"/>
    <property type="evidence" value="ECO:0007669"/>
    <property type="project" value="InterPro"/>
</dbReference>
<dbReference type="CDD" id="cd08152">
    <property type="entry name" value="y4iL_like"/>
    <property type="match status" value="1"/>
</dbReference>
<dbReference type="PANTHER" id="PTHR36195">
    <property type="entry name" value="DOMAIN PROTEIN, PUTATIVE (AFU_ORTHOLOGUE AFUA_5G01990)-RELATED-RELATED"/>
    <property type="match status" value="1"/>
</dbReference>
<dbReference type="AlphaFoldDB" id="A0A179VHK2"/>
<protein>
    <submittedName>
        <fullName evidence="2">Catalase</fullName>
    </submittedName>
</protein>
<name>A0A179VHK2_9MYCO</name>
<gene>
    <name evidence="2" type="ORF">AWB85_03975</name>
</gene>
<dbReference type="Gene3D" id="2.40.180.10">
    <property type="entry name" value="Catalase core domain"/>
    <property type="match status" value="1"/>
</dbReference>
<evidence type="ECO:0000313" key="2">
    <source>
        <dbReference type="EMBL" id="OAT70501.1"/>
    </source>
</evidence>
<comment type="caution">
    <text evidence="2">The sequence shown here is derived from an EMBL/GenBank/DDBJ whole genome shotgun (WGS) entry which is preliminary data.</text>
</comment>
<accession>A0A179VHK2</accession>
<dbReference type="PANTHER" id="PTHR36195:SF4">
    <property type="entry name" value="DOMAIN PROTEIN, PUTATIVE (AFU_ORTHOLOGUE AFUA_5G01990)-RELATED"/>
    <property type="match status" value="1"/>
</dbReference>
<reference evidence="2 3" key="1">
    <citation type="submission" date="2016-01" db="EMBL/GenBank/DDBJ databases">
        <title>Mycobacterium immunogenum strain CD11_6 genome sequencing and assembly.</title>
        <authorList>
            <person name="Kaur G."/>
            <person name="Nair G.R."/>
            <person name="Mayilraj S."/>
        </authorList>
    </citation>
    <scope>NUCLEOTIDE SEQUENCE [LARGE SCALE GENOMIC DNA]</scope>
    <source>
        <strain evidence="2 3">CD11-6</strain>
    </source>
</reference>
<dbReference type="SUPFAM" id="SSF56634">
    <property type="entry name" value="Heme-dependent catalase-like"/>
    <property type="match status" value="1"/>
</dbReference>
<dbReference type="EMBL" id="LQYE01000001">
    <property type="protein sequence ID" value="OAT70501.1"/>
    <property type="molecule type" value="Genomic_DNA"/>
</dbReference>